<organism evidence="1 2">
    <name type="scientific">Vibrio cholerae</name>
    <dbReference type="NCBI Taxonomy" id="666"/>
    <lineage>
        <taxon>Bacteria</taxon>
        <taxon>Pseudomonadati</taxon>
        <taxon>Pseudomonadota</taxon>
        <taxon>Gammaproteobacteria</taxon>
        <taxon>Vibrionales</taxon>
        <taxon>Vibrionaceae</taxon>
        <taxon>Vibrio</taxon>
    </lineage>
</organism>
<gene>
    <name evidence="1" type="ORF">ERS013165_01936</name>
</gene>
<protein>
    <submittedName>
        <fullName evidence="1">Uncharacterized protein</fullName>
    </submittedName>
</protein>
<dbReference type="AlphaFoldDB" id="A0A655QJ53"/>
<evidence type="ECO:0000313" key="2">
    <source>
        <dbReference type="Proteomes" id="UP000044806"/>
    </source>
</evidence>
<proteinExistence type="predicted"/>
<dbReference type="EMBL" id="CWOW01000008">
    <property type="protein sequence ID" value="CSA57330.1"/>
    <property type="molecule type" value="Genomic_DNA"/>
</dbReference>
<sequence>MNELVDGMQLRHGRYFLFQEVFHGFYIVVGGAFNLFDTECIRLIEVGGNRIKELIRFGTECRHFCDLSSGG</sequence>
<name>A0A655QJ53_VIBCL</name>
<accession>A0A655QJ53</accession>
<dbReference type="Proteomes" id="UP000044806">
    <property type="component" value="Unassembled WGS sequence"/>
</dbReference>
<reference evidence="1 2" key="1">
    <citation type="submission" date="2015-07" db="EMBL/GenBank/DDBJ databases">
        <authorList>
            <consortium name="Pathogen Informatics"/>
        </authorList>
    </citation>
    <scope>NUCLEOTIDE SEQUENCE [LARGE SCALE GENOMIC DNA]</scope>
    <source>
        <strain evidence="1 2">A51</strain>
    </source>
</reference>
<evidence type="ECO:0000313" key="1">
    <source>
        <dbReference type="EMBL" id="CSA57330.1"/>
    </source>
</evidence>